<keyword evidence="3" id="KW-1185">Reference proteome</keyword>
<accession>A0AAD1WDW4</accession>
<organism evidence="2 3">
    <name type="scientific">Pelobates cultripes</name>
    <name type="common">Western spadefoot toad</name>
    <dbReference type="NCBI Taxonomy" id="61616"/>
    <lineage>
        <taxon>Eukaryota</taxon>
        <taxon>Metazoa</taxon>
        <taxon>Chordata</taxon>
        <taxon>Craniata</taxon>
        <taxon>Vertebrata</taxon>
        <taxon>Euteleostomi</taxon>
        <taxon>Amphibia</taxon>
        <taxon>Batrachia</taxon>
        <taxon>Anura</taxon>
        <taxon>Pelobatoidea</taxon>
        <taxon>Pelobatidae</taxon>
        <taxon>Pelobates</taxon>
    </lineage>
</organism>
<gene>
    <name evidence="2" type="ORF">PECUL_23A014736</name>
</gene>
<dbReference type="AlphaFoldDB" id="A0AAD1WDW4"/>
<evidence type="ECO:0000256" key="1">
    <source>
        <dbReference type="SAM" id="MobiDB-lite"/>
    </source>
</evidence>
<proteinExistence type="predicted"/>
<protein>
    <submittedName>
        <fullName evidence="2">Uncharacterized protein</fullName>
    </submittedName>
</protein>
<dbReference type="Proteomes" id="UP001295444">
    <property type="component" value="Chromosome 06"/>
</dbReference>
<dbReference type="EMBL" id="OW240917">
    <property type="protein sequence ID" value="CAH2300481.1"/>
    <property type="molecule type" value="Genomic_DNA"/>
</dbReference>
<evidence type="ECO:0000313" key="2">
    <source>
        <dbReference type="EMBL" id="CAH2300481.1"/>
    </source>
</evidence>
<reference evidence="2" key="1">
    <citation type="submission" date="2022-03" db="EMBL/GenBank/DDBJ databases">
        <authorList>
            <person name="Alioto T."/>
            <person name="Alioto T."/>
            <person name="Gomez Garrido J."/>
        </authorList>
    </citation>
    <scope>NUCLEOTIDE SEQUENCE</scope>
</reference>
<feature type="compositionally biased region" description="Polar residues" evidence="1">
    <location>
        <begin position="45"/>
        <end position="54"/>
    </location>
</feature>
<name>A0AAD1WDW4_PELCU</name>
<sequence length="119" mass="12865">MPFFQSPKTGRPKRKSRAYLPAAYRDLDFLPSGTPEQRGPELTKRPTSPGNKTPVNMGRRTQKPGPSAEHSDIGAMLQRQAPPKMATAEAPVTPSPPHAGAHPPNQPRPDPIAITGDTR</sequence>
<feature type="region of interest" description="Disordered" evidence="1">
    <location>
        <begin position="1"/>
        <end position="119"/>
    </location>
</feature>
<evidence type="ECO:0000313" key="3">
    <source>
        <dbReference type="Proteomes" id="UP001295444"/>
    </source>
</evidence>